<sequence length="248" mass="29409">MYRYQLFQLKELIPAYRVIFSPTVLKQKLKFYQENRNEFELVVFPKSNNEILLVEGYDLYFTLINTLKDTDVLCKVGDYTSEVEAYFATLRELLHQRNGRWAIKMNLFTMLTNTFHQDIKEIAKSLGIPQEKVSNYLLHPDIPPNIKIKACKYETARLANKIASSRLDSRFKHILFEFVTYPPKHRLRISDRALEICNYLINNNKDNLYFLSNEDVKSLIIRYCLEFKNSLNEEFRRDVLALKKGWTG</sequence>
<gene>
    <name evidence="2" type="ORF">AWH56_018885</name>
    <name evidence="1" type="ORF">AWH56_05360</name>
</gene>
<reference evidence="2" key="4">
    <citation type="submission" date="2020-10" db="EMBL/GenBank/DDBJ databases">
        <authorList>
            <person name="Bassil N.M."/>
            <person name="Lloyd J.R."/>
        </authorList>
    </citation>
    <scope>NUCLEOTIDE SEQUENCE</scope>
    <source>
        <strain evidence="2">NB2006</strain>
    </source>
</reference>
<evidence type="ECO:0000313" key="2">
    <source>
        <dbReference type="EMBL" id="QOY34772.1"/>
    </source>
</evidence>
<dbReference type="AlphaFoldDB" id="A0A1S2MD03"/>
<name>A0A1S2MD03_9BACI</name>
<reference evidence="1 3" key="1">
    <citation type="submission" date="2016-10" db="EMBL/GenBank/DDBJ databases">
        <title>Draft genome sequences of four alkaliphilic bacteria belonging to the Anaerobacillus genus.</title>
        <authorList>
            <person name="Bassil N.M."/>
            <person name="Lloyd J.R."/>
        </authorList>
    </citation>
    <scope>NUCLEOTIDE SEQUENCE [LARGE SCALE GENOMIC DNA]</scope>
    <source>
        <strain evidence="1 3">NB2006</strain>
    </source>
</reference>
<evidence type="ECO:0000313" key="1">
    <source>
        <dbReference type="EMBL" id="OIJ22628.1"/>
    </source>
</evidence>
<organism evidence="1 3">
    <name type="scientific">Anaerobacillus isosaccharinicus</name>
    <dbReference type="NCBI Taxonomy" id="1532552"/>
    <lineage>
        <taxon>Bacteria</taxon>
        <taxon>Bacillati</taxon>
        <taxon>Bacillota</taxon>
        <taxon>Bacilli</taxon>
        <taxon>Bacillales</taxon>
        <taxon>Bacillaceae</taxon>
        <taxon>Anaerobacillus</taxon>
    </lineage>
</organism>
<dbReference type="Proteomes" id="UP000180175">
    <property type="component" value="Chromosome"/>
</dbReference>
<accession>A0A1S2MD03</accession>
<proteinExistence type="predicted"/>
<dbReference type="EMBL" id="LQXD01000039">
    <property type="protein sequence ID" value="OIJ22628.1"/>
    <property type="molecule type" value="Genomic_DNA"/>
</dbReference>
<dbReference type="EMBL" id="CP063356">
    <property type="protein sequence ID" value="QOY34772.1"/>
    <property type="molecule type" value="Genomic_DNA"/>
</dbReference>
<keyword evidence="3" id="KW-1185">Reference proteome</keyword>
<dbReference type="OrthoDB" id="2969201at2"/>
<reference evidence="2 3" key="2">
    <citation type="journal article" date="2017" name="Genome Announc.">
        <title>Draft Genome Sequences of Four Alkaliphilic Bacteria Belonging to the Anaerobacillus Genus.</title>
        <authorList>
            <person name="Bassil N.M."/>
            <person name="Lloyd J.R."/>
        </authorList>
    </citation>
    <scope>NUCLEOTIDE SEQUENCE [LARGE SCALE GENOMIC DNA]</scope>
    <source>
        <strain evidence="2 3">NB2006</strain>
    </source>
</reference>
<dbReference type="KEGG" id="aia:AWH56_018885"/>
<evidence type="ECO:0000313" key="3">
    <source>
        <dbReference type="Proteomes" id="UP000180175"/>
    </source>
</evidence>
<reference evidence="2 3" key="3">
    <citation type="journal article" date="2019" name="Int. J. Syst. Evol. Microbiol.">
        <title>Anaerobacillus isosaccharinicus sp. nov., an alkaliphilic bacterium which degrades isosaccharinic acid.</title>
        <authorList>
            <person name="Bassil N.M."/>
            <person name="Lloyd J.R."/>
        </authorList>
    </citation>
    <scope>NUCLEOTIDE SEQUENCE [LARGE SCALE GENOMIC DNA]</scope>
    <source>
        <strain evidence="2 3">NB2006</strain>
    </source>
</reference>
<protein>
    <submittedName>
        <fullName evidence="1">Uncharacterized protein</fullName>
    </submittedName>
</protein>
<dbReference type="RefSeq" id="WP_071316149.1">
    <property type="nucleotide sequence ID" value="NZ_CP063356.2"/>
</dbReference>